<gene>
    <name evidence="3" type="primary">immR_4</name>
    <name evidence="4" type="ORF">B5F11_16200</name>
    <name evidence="3" type="ORF">ERS852551_00608</name>
</gene>
<dbReference type="Proteomes" id="UP000196386">
    <property type="component" value="Unassembled WGS sequence"/>
</dbReference>
<dbReference type="RefSeq" id="WP_006873837.1">
    <property type="nucleotide sequence ID" value="NZ_CAJFJR010000012.1"/>
</dbReference>
<dbReference type="SMART" id="SM00530">
    <property type="entry name" value="HTH_XRE"/>
    <property type="match status" value="1"/>
</dbReference>
<evidence type="ECO:0000313" key="4">
    <source>
        <dbReference type="EMBL" id="OUP67859.1"/>
    </source>
</evidence>
<dbReference type="Proteomes" id="UP000095765">
    <property type="component" value="Unassembled WGS sequence"/>
</dbReference>
<proteinExistence type="predicted"/>
<dbReference type="CDD" id="cd00093">
    <property type="entry name" value="HTH_XRE"/>
    <property type="match status" value="1"/>
</dbReference>
<evidence type="ECO:0000256" key="1">
    <source>
        <dbReference type="ARBA" id="ARBA00023125"/>
    </source>
</evidence>
<dbReference type="PROSITE" id="PS50943">
    <property type="entry name" value="HTH_CROC1"/>
    <property type="match status" value="1"/>
</dbReference>
<reference evidence="3 5" key="1">
    <citation type="submission" date="2015-09" db="EMBL/GenBank/DDBJ databases">
        <authorList>
            <consortium name="Pathogen Informatics"/>
        </authorList>
    </citation>
    <scope>NUCLEOTIDE SEQUENCE [LARGE SCALE GENOMIC DNA]</scope>
    <source>
        <strain evidence="3 5">2789STDY5834939</strain>
    </source>
</reference>
<reference evidence="6" key="2">
    <citation type="submission" date="2017-04" db="EMBL/GenBank/DDBJ databases">
        <title>Function of individual gut microbiota members based on whole genome sequencing of pure cultures obtained from chicken caecum.</title>
        <authorList>
            <person name="Medvecky M."/>
            <person name="Cejkova D."/>
            <person name="Polansky O."/>
            <person name="Karasova D."/>
            <person name="Kubasova T."/>
            <person name="Cizek A."/>
            <person name="Rychlik I."/>
        </authorList>
    </citation>
    <scope>NUCLEOTIDE SEQUENCE [LARGE SCALE GENOMIC DNA]</scope>
    <source>
        <strain evidence="6">An175</strain>
    </source>
</reference>
<keyword evidence="1" id="KW-0238">DNA-binding</keyword>
<evidence type="ECO:0000259" key="2">
    <source>
        <dbReference type="PROSITE" id="PS50943"/>
    </source>
</evidence>
<dbReference type="Gene3D" id="1.10.260.40">
    <property type="entry name" value="lambda repressor-like DNA-binding domains"/>
    <property type="match status" value="1"/>
</dbReference>
<dbReference type="PANTHER" id="PTHR46558:SF11">
    <property type="entry name" value="HTH-TYPE TRANSCRIPTIONAL REGULATOR XRE"/>
    <property type="match status" value="1"/>
</dbReference>
<evidence type="ECO:0000313" key="3">
    <source>
        <dbReference type="EMBL" id="CUP37603.1"/>
    </source>
</evidence>
<evidence type="ECO:0000313" key="6">
    <source>
        <dbReference type="Proteomes" id="UP000196386"/>
    </source>
</evidence>
<reference evidence="4" key="3">
    <citation type="journal article" date="2018" name="BMC Genomics">
        <title>Whole genome sequencing and function prediction of 133 gut anaerobes isolated from chicken caecum in pure cultures.</title>
        <authorList>
            <person name="Medvecky M."/>
            <person name="Cejkova D."/>
            <person name="Polansky O."/>
            <person name="Karasova D."/>
            <person name="Kubasova T."/>
            <person name="Cizek A."/>
            <person name="Rychlik I."/>
        </authorList>
    </citation>
    <scope>NUCLEOTIDE SEQUENCE</scope>
    <source>
        <strain evidence="4">An175</strain>
    </source>
</reference>
<organism evidence="3 5">
    <name type="scientific">Anaerotruncus colihominis</name>
    <dbReference type="NCBI Taxonomy" id="169435"/>
    <lineage>
        <taxon>Bacteria</taxon>
        <taxon>Bacillati</taxon>
        <taxon>Bacillota</taxon>
        <taxon>Clostridia</taxon>
        <taxon>Eubacteriales</taxon>
        <taxon>Oscillospiraceae</taxon>
        <taxon>Anaerotruncus</taxon>
    </lineage>
</organism>
<protein>
    <submittedName>
        <fullName evidence="3 4">Transcriptional regulator</fullName>
    </submittedName>
</protein>
<name>A0A174MMT5_9FIRM</name>
<dbReference type="InterPro" id="IPR010982">
    <property type="entry name" value="Lambda_DNA-bd_dom_sf"/>
</dbReference>
<dbReference type="EMBL" id="CZBE01000003">
    <property type="protein sequence ID" value="CUP37603.1"/>
    <property type="molecule type" value="Genomic_DNA"/>
</dbReference>
<sequence length="76" mass="9087">MRFERIRDLREDRDLNQTAIANYLAIDQPGYSCYERGIRDIPIEILMKLADFYETSVDYLIGRTDVYRPYPKSHLL</sequence>
<accession>A0A174MMT5</accession>
<dbReference type="InterPro" id="IPR001387">
    <property type="entry name" value="Cro/C1-type_HTH"/>
</dbReference>
<dbReference type="PANTHER" id="PTHR46558">
    <property type="entry name" value="TRACRIPTIONAL REGULATORY PROTEIN-RELATED-RELATED"/>
    <property type="match status" value="1"/>
</dbReference>
<feature type="domain" description="HTH cro/C1-type" evidence="2">
    <location>
        <begin position="6"/>
        <end position="60"/>
    </location>
</feature>
<dbReference type="AlphaFoldDB" id="A0A174MMT5"/>
<dbReference type="OrthoDB" id="2064916at2"/>
<dbReference type="GO" id="GO:0003677">
    <property type="term" value="F:DNA binding"/>
    <property type="evidence" value="ECO:0007669"/>
    <property type="project" value="UniProtKB-KW"/>
</dbReference>
<dbReference type="SUPFAM" id="SSF47413">
    <property type="entry name" value="lambda repressor-like DNA-binding domains"/>
    <property type="match status" value="1"/>
</dbReference>
<dbReference type="Pfam" id="PF01381">
    <property type="entry name" value="HTH_3"/>
    <property type="match status" value="1"/>
</dbReference>
<dbReference type="EMBL" id="NFKP01000025">
    <property type="protein sequence ID" value="OUP67859.1"/>
    <property type="molecule type" value="Genomic_DNA"/>
</dbReference>
<evidence type="ECO:0000313" key="5">
    <source>
        <dbReference type="Proteomes" id="UP000095765"/>
    </source>
</evidence>